<dbReference type="SUPFAM" id="SSF50965">
    <property type="entry name" value="Galactose oxidase, central domain"/>
    <property type="match status" value="1"/>
</dbReference>
<evidence type="ECO:0000313" key="3">
    <source>
        <dbReference type="Ensembl" id="ENSVKKP00000009462.1"/>
    </source>
</evidence>
<dbReference type="InterPro" id="IPR015915">
    <property type="entry name" value="Kelch-typ_b-propeller"/>
</dbReference>
<dbReference type="Gene3D" id="2.120.10.80">
    <property type="entry name" value="Kelch-type beta propeller"/>
    <property type="match status" value="2"/>
</dbReference>
<dbReference type="PANTHER" id="PTHR46376:SF1">
    <property type="entry name" value="LEUCINE-ZIPPER-LIKE TRANSCRIPTIONAL REGULATOR 1"/>
    <property type="match status" value="1"/>
</dbReference>
<evidence type="ECO:0000256" key="2">
    <source>
        <dbReference type="ARBA" id="ARBA00022737"/>
    </source>
</evidence>
<reference evidence="3" key="2">
    <citation type="submission" date="2025-09" db="UniProtKB">
        <authorList>
            <consortium name="Ensembl"/>
        </authorList>
    </citation>
    <scope>IDENTIFICATION</scope>
</reference>
<dbReference type="Proteomes" id="UP000694545">
    <property type="component" value="Unplaced"/>
</dbReference>
<dbReference type="PANTHER" id="PTHR46376">
    <property type="entry name" value="LEUCINE-ZIPPER-LIKE TRANSCRIPTIONAL REGULATOR 1"/>
    <property type="match status" value="1"/>
</dbReference>
<dbReference type="GO" id="GO:0005794">
    <property type="term" value="C:Golgi apparatus"/>
    <property type="evidence" value="ECO:0007669"/>
    <property type="project" value="TreeGrafter"/>
</dbReference>
<dbReference type="Pfam" id="PF01344">
    <property type="entry name" value="Kelch_1"/>
    <property type="match status" value="1"/>
</dbReference>
<name>A0A8D2J547_VARKO</name>
<dbReference type="KEGG" id="vko:123027321"/>
<dbReference type="OrthoDB" id="432528at2759"/>
<gene>
    <name evidence="3" type="primary">LOC123027321</name>
</gene>
<dbReference type="Pfam" id="PF13415">
    <property type="entry name" value="Beta-prop_FBX42"/>
    <property type="match status" value="1"/>
</dbReference>
<dbReference type="AlphaFoldDB" id="A0A8D2J547"/>
<sequence length="448" mass="49984">MKGETVACSWTPVPQSAVSPCDRFKHACCICRGFLYVYGGRQSTTLSDFWRCKIVSKEWERLDNSEDGPEELEEHTMVDYQGVLYIFGGMVDSAFTQKKNPLWMYDTDSTKWMECQLTAVVEGERAVPVNRKGHSAVIYRGSMYLYGGYVDFKGASQEFWSLCFDTRQWTPVPATLNGGTPGPRHGHSAVVYRNSMYLFGGLMGLNEQKDFWKWDFLAASWSSIRRSQGPPKVVGHSALIFEDSMLVFGGGVSNARPSSTLWKYHFPTQTWKKMASTTDPSSKAYHCLLGTGYGFQITADAPGISLSHPKEQGISKLALISKKHSCFCDFIDRRPTYKPFSNEDEAEIEMTTFCQSQEEPGLCSFQTTSNIELSENEAADILSRKGHSYLSPLREKEFTTVNPTEGQANISSGRVDSSCPSAVLLLLGGKPLSSSSAISFLQMQINYM</sequence>
<dbReference type="Ensembl" id="ENSVKKT00000009700.1">
    <property type="protein sequence ID" value="ENSVKKP00000009462.1"/>
    <property type="gene ID" value="ENSVKKG00000006694.1"/>
</dbReference>
<keyword evidence="4" id="KW-1185">Reference proteome</keyword>
<evidence type="ECO:0000256" key="1">
    <source>
        <dbReference type="ARBA" id="ARBA00022441"/>
    </source>
</evidence>
<dbReference type="InterPro" id="IPR051568">
    <property type="entry name" value="LZTR1/Attractin"/>
</dbReference>
<dbReference type="InterPro" id="IPR011043">
    <property type="entry name" value="Gal_Oxase/kelch_b-propeller"/>
</dbReference>
<dbReference type="InterPro" id="IPR006652">
    <property type="entry name" value="Kelch_1"/>
</dbReference>
<protein>
    <submittedName>
        <fullName evidence="3">Uncharacterized protein</fullName>
    </submittedName>
</protein>
<proteinExistence type="predicted"/>
<organism evidence="3 4">
    <name type="scientific">Varanus komodoensis</name>
    <name type="common">Komodo dragon</name>
    <dbReference type="NCBI Taxonomy" id="61221"/>
    <lineage>
        <taxon>Eukaryota</taxon>
        <taxon>Metazoa</taxon>
        <taxon>Chordata</taxon>
        <taxon>Craniata</taxon>
        <taxon>Vertebrata</taxon>
        <taxon>Euteleostomi</taxon>
        <taxon>Lepidosauria</taxon>
        <taxon>Squamata</taxon>
        <taxon>Bifurcata</taxon>
        <taxon>Unidentata</taxon>
        <taxon>Episquamata</taxon>
        <taxon>Toxicofera</taxon>
        <taxon>Anguimorpha</taxon>
        <taxon>Paleoanguimorpha</taxon>
        <taxon>Varanoidea</taxon>
        <taxon>Varanidae</taxon>
        <taxon>Varanus</taxon>
    </lineage>
</organism>
<dbReference type="SUPFAM" id="SSF117281">
    <property type="entry name" value="Kelch motif"/>
    <property type="match status" value="1"/>
</dbReference>
<keyword evidence="1" id="KW-0880">Kelch repeat</keyword>
<accession>A0A8D2J547</accession>
<dbReference type="RefSeq" id="XP_044293917.1">
    <property type="nucleotide sequence ID" value="XM_044437982.1"/>
</dbReference>
<evidence type="ECO:0000313" key="4">
    <source>
        <dbReference type="Proteomes" id="UP000694545"/>
    </source>
</evidence>
<dbReference type="GeneID" id="123027321"/>
<dbReference type="RefSeq" id="XP_044293916.1">
    <property type="nucleotide sequence ID" value="XM_044437981.1"/>
</dbReference>
<keyword evidence="2" id="KW-0677">Repeat</keyword>
<dbReference type="OMA" id="TESCNEP"/>
<reference evidence="3" key="1">
    <citation type="submission" date="2025-08" db="UniProtKB">
        <authorList>
            <consortium name="Ensembl"/>
        </authorList>
    </citation>
    <scope>IDENTIFICATION</scope>
</reference>